<dbReference type="InterPro" id="IPR029063">
    <property type="entry name" value="SAM-dependent_MTases_sf"/>
</dbReference>
<dbReference type="HAMAP" id="MF_01813">
    <property type="entry name" value="MenG_UbiE_methyltr"/>
    <property type="match status" value="1"/>
</dbReference>
<dbReference type="PROSITE" id="PS01183">
    <property type="entry name" value="UBIE_1"/>
    <property type="match status" value="1"/>
</dbReference>
<keyword evidence="1 4" id="KW-0489">Methyltransferase</keyword>
<feature type="binding site" evidence="4">
    <location>
        <position position="71"/>
    </location>
    <ligand>
        <name>S-adenosyl-L-methionine</name>
        <dbReference type="ChEBI" id="CHEBI:59789"/>
    </ligand>
</feature>
<dbReference type="EC" id="2.1.1.163" evidence="4"/>
<dbReference type="PANTHER" id="PTHR43591">
    <property type="entry name" value="METHYLTRANSFERASE"/>
    <property type="match status" value="1"/>
</dbReference>
<dbReference type="InterPro" id="IPR004033">
    <property type="entry name" value="UbiE/COQ5_MeTrFase"/>
</dbReference>
<dbReference type="Pfam" id="PF01209">
    <property type="entry name" value="Ubie_methyltran"/>
    <property type="match status" value="1"/>
</dbReference>
<protein>
    <recommendedName>
        <fullName evidence="4">Demethylmenaquinone methyltransferase</fullName>
        <ecNumber evidence="4">2.1.1.163</ecNumber>
    </recommendedName>
</protein>
<proteinExistence type="inferred from homology"/>
<comment type="pathway">
    <text evidence="4">Quinol/quinone metabolism; menaquinone biosynthesis; menaquinol from 1,4-dihydroxy-2-naphthoate: step 2/2.</text>
</comment>
<comment type="catalytic activity">
    <reaction evidence="4">
        <text>a 2-demethylmenaquinol + S-adenosyl-L-methionine = a menaquinol + S-adenosyl-L-homocysteine + H(+)</text>
        <dbReference type="Rhea" id="RHEA:42640"/>
        <dbReference type="Rhea" id="RHEA-COMP:9539"/>
        <dbReference type="Rhea" id="RHEA-COMP:9563"/>
        <dbReference type="ChEBI" id="CHEBI:15378"/>
        <dbReference type="ChEBI" id="CHEBI:18151"/>
        <dbReference type="ChEBI" id="CHEBI:55437"/>
        <dbReference type="ChEBI" id="CHEBI:57856"/>
        <dbReference type="ChEBI" id="CHEBI:59789"/>
        <dbReference type="EC" id="2.1.1.163"/>
    </reaction>
</comment>
<comment type="similarity">
    <text evidence="4">Belongs to the class I-like SAM-binding methyltransferase superfamily. MenG/UbiE family.</text>
</comment>
<name>A0A809S962_9BACT</name>
<reference evidence="5" key="1">
    <citation type="journal article" name="DNA Res.">
        <title>The physiological potential of anammox bacteria as revealed by their core genome structure.</title>
        <authorList>
            <person name="Okubo T."/>
            <person name="Toyoda A."/>
            <person name="Fukuhara K."/>
            <person name="Uchiyama I."/>
            <person name="Harigaya Y."/>
            <person name="Kuroiwa M."/>
            <person name="Suzuki T."/>
            <person name="Murakami Y."/>
            <person name="Suwa Y."/>
            <person name="Takami H."/>
        </authorList>
    </citation>
    <scope>NUCLEOTIDE SEQUENCE</scope>
    <source>
        <strain evidence="5">317325-2</strain>
    </source>
</reference>
<dbReference type="PROSITE" id="PS51608">
    <property type="entry name" value="SAM_MT_UBIE"/>
    <property type="match status" value="1"/>
</dbReference>
<comment type="function">
    <text evidence="4">Methyltransferase required for the conversion of demethylmenaquinol (DMKH2) to menaquinol (MKH2).</text>
</comment>
<keyword evidence="3 4" id="KW-0949">S-adenosyl-L-methionine</keyword>
<dbReference type="Gene3D" id="3.40.50.150">
    <property type="entry name" value="Vaccinia Virus protein VP39"/>
    <property type="match status" value="1"/>
</dbReference>
<dbReference type="KEGG" id="npy:NPRO_10160"/>
<feature type="binding site" evidence="4">
    <location>
        <position position="92"/>
    </location>
    <ligand>
        <name>S-adenosyl-L-methionine</name>
        <dbReference type="ChEBI" id="CHEBI:59789"/>
    </ligand>
</feature>
<dbReference type="GO" id="GO:0009234">
    <property type="term" value="P:menaquinone biosynthetic process"/>
    <property type="evidence" value="ECO:0007669"/>
    <property type="project" value="UniProtKB-UniRule"/>
</dbReference>
<dbReference type="AlphaFoldDB" id="A0A809S962"/>
<gene>
    <name evidence="4" type="primary">menG</name>
    <name evidence="5" type="ORF">NPRO_10160</name>
</gene>
<evidence type="ECO:0000256" key="4">
    <source>
        <dbReference type="HAMAP-Rule" id="MF_01813"/>
    </source>
</evidence>
<dbReference type="InterPro" id="IPR023576">
    <property type="entry name" value="UbiE/COQ5_MeTrFase_CS"/>
</dbReference>
<evidence type="ECO:0000313" key="6">
    <source>
        <dbReference type="Proteomes" id="UP000662873"/>
    </source>
</evidence>
<accession>A0A809S962</accession>
<dbReference type="EMBL" id="AP021858">
    <property type="protein sequence ID" value="BBO23421.1"/>
    <property type="molecule type" value="Genomic_DNA"/>
</dbReference>
<evidence type="ECO:0000313" key="5">
    <source>
        <dbReference type="EMBL" id="BBO23421.1"/>
    </source>
</evidence>
<dbReference type="SUPFAM" id="SSF53335">
    <property type="entry name" value="S-adenosyl-L-methionine-dependent methyltransferases"/>
    <property type="match status" value="1"/>
</dbReference>
<dbReference type="GO" id="GO:0043770">
    <property type="term" value="F:demethylmenaquinone methyltransferase activity"/>
    <property type="evidence" value="ECO:0007669"/>
    <property type="project" value="UniProtKB-UniRule"/>
</dbReference>
<sequence>MSASSAPLAPWECEGSEKREAVRGIFAQIAPHYDRMNSIMSMSLHGMWRQAGLRAVGLRPMDQVLDLCCGTGDFLVSALRRLGQGGRATGVDFCAPMLSLASKKAPQARLALADACRLPFRAESFDVVTVGWGLRNLADLDAGLQEAARVLRPGGRIVSVDMAVPRNRLIRGVSRWLGVAVLPRIGAWFGSKTAYEYLPRSTQAFATREELAAAFENAGFRGVLWKDLMMGNICVHWGIKE</sequence>
<dbReference type="UniPathway" id="UPA00079">
    <property type="reaction ID" value="UER00169"/>
</dbReference>
<comment type="caution">
    <text evidence="4">Lacks conserved residue(s) required for the propagation of feature annotation.</text>
</comment>
<dbReference type="GO" id="GO:0032259">
    <property type="term" value="P:methylation"/>
    <property type="evidence" value="ECO:0007669"/>
    <property type="project" value="UniProtKB-KW"/>
</dbReference>
<dbReference type="CDD" id="cd02440">
    <property type="entry name" value="AdoMet_MTases"/>
    <property type="match status" value="1"/>
</dbReference>
<keyword evidence="4" id="KW-0474">Menaquinone biosynthesis</keyword>
<dbReference type="NCBIfam" id="TIGR01934">
    <property type="entry name" value="MenG_MenH_UbiE"/>
    <property type="match status" value="1"/>
</dbReference>
<keyword evidence="2 4" id="KW-0808">Transferase</keyword>
<organism evidence="5 6">
    <name type="scientific">Candidatus Nitrosymbiomonas proteolyticus</name>
    <dbReference type="NCBI Taxonomy" id="2608984"/>
    <lineage>
        <taxon>Bacteria</taxon>
        <taxon>Bacillati</taxon>
        <taxon>Armatimonadota</taxon>
        <taxon>Armatimonadota incertae sedis</taxon>
        <taxon>Candidatus Nitrosymbiomonas</taxon>
    </lineage>
</organism>
<feature type="binding site" evidence="4">
    <location>
        <begin position="114"/>
        <end position="115"/>
    </location>
    <ligand>
        <name>S-adenosyl-L-methionine</name>
        <dbReference type="ChEBI" id="CHEBI:59789"/>
    </ligand>
</feature>
<dbReference type="PANTHER" id="PTHR43591:SF24">
    <property type="entry name" value="2-METHOXY-6-POLYPRENYL-1,4-BENZOQUINOL METHYLASE, MITOCHONDRIAL"/>
    <property type="match status" value="1"/>
</dbReference>
<dbReference type="Proteomes" id="UP000662873">
    <property type="component" value="Chromosome"/>
</dbReference>
<evidence type="ECO:0000256" key="1">
    <source>
        <dbReference type="ARBA" id="ARBA00022603"/>
    </source>
</evidence>
<evidence type="ECO:0000256" key="2">
    <source>
        <dbReference type="ARBA" id="ARBA00022679"/>
    </source>
</evidence>
<evidence type="ECO:0000256" key="3">
    <source>
        <dbReference type="ARBA" id="ARBA00022691"/>
    </source>
</evidence>